<dbReference type="Gramene" id="rna-AYBTSS11_LOCUS19581">
    <property type="protein sequence ID" value="CAJ1963078.1"/>
    <property type="gene ID" value="gene-AYBTSS11_LOCUS19581"/>
</dbReference>
<proteinExistence type="predicted"/>
<sequence>MCEQLVENPIREDLVLGPDLQSKNGLGLNNCESLPAYVPLVEEAKRTVSIMFSRTINVPGNMYSKGKMNTVAVDGTLSSFNNLGRGKQSITDSRIESGASIQNPHRASVPSIGGTVNSFVNNSEGDQNIEKSVIKSGVREVKEEIKEVGIKELWEHLEEIGVEEDSVSTAYMYLSKNPDALKIFNGVPIPKRKKMLPKIMLSKESDRNVKIT</sequence>
<accession>A0AA86VSI5</accession>
<dbReference type="Proteomes" id="UP001189624">
    <property type="component" value="Chromosome 6"/>
</dbReference>
<organism evidence="1 2">
    <name type="scientific">Sphenostylis stenocarpa</name>
    <dbReference type="NCBI Taxonomy" id="92480"/>
    <lineage>
        <taxon>Eukaryota</taxon>
        <taxon>Viridiplantae</taxon>
        <taxon>Streptophyta</taxon>
        <taxon>Embryophyta</taxon>
        <taxon>Tracheophyta</taxon>
        <taxon>Spermatophyta</taxon>
        <taxon>Magnoliopsida</taxon>
        <taxon>eudicotyledons</taxon>
        <taxon>Gunneridae</taxon>
        <taxon>Pentapetalae</taxon>
        <taxon>rosids</taxon>
        <taxon>fabids</taxon>
        <taxon>Fabales</taxon>
        <taxon>Fabaceae</taxon>
        <taxon>Papilionoideae</taxon>
        <taxon>50 kb inversion clade</taxon>
        <taxon>NPAAA clade</taxon>
        <taxon>indigoferoid/millettioid clade</taxon>
        <taxon>Phaseoleae</taxon>
        <taxon>Sphenostylis</taxon>
    </lineage>
</organism>
<evidence type="ECO:0000313" key="1">
    <source>
        <dbReference type="EMBL" id="CAJ1963078.1"/>
    </source>
</evidence>
<reference evidence="1" key="1">
    <citation type="submission" date="2023-10" db="EMBL/GenBank/DDBJ databases">
        <authorList>
            <person name="Domelevo Entfellner J.-B."/>
        </authorList>
    </citation>
    <scope>NUCLEOTIDE SEQUENCE</scope>
</reference>
<keyword evidence="2" id="KW-1185">Reference proteome</keyword>
<evidence type="ECO:0000313" key="2">
    <source>
        <dbReference type="Proteomes" id="UP001189624"/>
    </source>
</evidence>
<dbReference type="EMBL" id="OY731403">
    <property type="protein sequence ID" value="CAJ1963078.1"/>
    <property type="molecule type" value="Genomic_DNA"/>
</dbReference>
<protein>
    <submittedName>
        <fullName evidence="1">Uncharacterized protein</fullName>
    </submittedName>
</protein>
<name>A0AA86VSI5_9FABA</name>
<dbReference type="AlphaFoldDB" id="A0AA86VSI5"/>
<gene>
    <name evidence="1" type="ORF">AYBTSS11_LOCUS19581</name>
</gene>